<evidence type="ECO:0000313" key="5">
    <source>
        <dbReference type="EMBL" id="OMG51883.1"/>
    </source>
</evidence>
<dbReference type="Proteomes" id="UP000187526">
    <property type="component" value="Unassembled WGS sequence"/>
</dbReference>
<proteinExistence type="predicted"/>
<comment type="caution">
    <text evidence="5">The sequence shown here is derived from an EMBL/GenBank/DDBJ whole genome shotgun (WGS) entry which is preliminary data.</text>
</comment>
<dbReference type="Gene3D" id="2.60.120.10">
    <property type="entry name" value="Jelly Rolls"/>
    <property type="match status" value="1"/>
</dbReference>
<dbReference type="SMART" id="SM00419">
    <property type="entry name" value="HTH_CRP"/>
    <property type="match status" value="1"/>
</dbReference>
<evidence type="ECO:0000259" key="4">
    <source>
        <dbReference type="PROSITE" id="PS51063"/>
    </source>
</evidence>
<name>A0A1R1HZJ2_9RHOO</name>
<keyword evidence="2" id="KW-0238">DNA-binding</keyword>
<dbReference type="InterPro" id="IPR014710">
    <property type="entry name" value="RmlC-like_jellyroll"/>
</dbReference>
<dbReference type="SUPFAM" id="SSF46785">
    <property type="entry name" value="Winged helix' DNA-binding domain"/>
    <property type="match status" value="1"/>
</dbReference>
<dbReference type="OrthoDB" id="8969464at2"/>
<evidence type="ECO:0000256" key="3">
    <source>
        <dbReference type="ARBA" id="ARBA00023163"/>
    </source>
</evidence>
<dbReference type="Pfam" id="PF13545">
    <property type="entry name" value="HTH_Crp_2"/>
    <property type="match status" value="1"/>
</dbReference>
<dbReference type="Gene3D" id="1.10.10.10">
    <property type="entry name" value="Winged helix-like DNA-binding domain superfamily/Winged helix DNA-binding domain"/>
    <property type="match status" value="1"/>
</dbReference>
<dbReference type="InterPro" id="IPR018490">
    <property type="entry name" value="cNMP-bd_dom_sf"/>
</dbReference>
<evidence type="ECO:0000256" key="2">
    <source>
        <dbReference type="ARBA" id="ARBA00023125"/>
    </source>
</evidence>
<keyword evidence="3" id="KW-0804">Transcription</keyword>
<dbReference type="InterPro" id="IPR012318">
    <property type="entry name" value="HTH_CRP"/>
</dbReference>
<organism evidence="5 6">
    <name type="scientific">Azonexus hydrophilus</name>
    <dbReference type="NCBI Taxonomy" id="418702"/>
    <lineage>
        <taxon>Bacteria</taxon>
        <taxon>Pseudomonadati</taxon>
        <taxon>Pseudomonadota</taxon>
        <taxon>Betaproteobacteria</taxon>
        <taxon>Rhodocyclales</taxon>
        <taxon>Azonexaceae</taxon>
        <taxon>Azonexus</taxon>
    </lineage>
</organism>
<dbReference type="RefSeq" id="WP_076097357.1">
    <property type="nucleotide sequence ID" value="NZ_MTHD01000007.1"/>
</dbReference>
<keyword evidence="1" id="KW-0805">Transcription regulation</keyword>
<dbReference type="GO" id="GO:0003700">
    <property type="term" value="F:DNA-binding transcription factor activity"/>
    <property type="evidence" value="ECO:0007669"/>
    <property type="project" value="TreeGrafter"/>
</dbReference>
<accession>A0A1R1HZJ2</accession>
<dbReference type="STRING" id="418702.BJN45_16830"/>
<gene>
    <name evidence="5" type="ORF">BJN45_16830</name>
</gene>
<dbReference type="InterPro" id="IPR050397">
    <property type="entry name" value="Env_Response_Regulators"/>
</dbReference>
<dbReference type="SUPFAM" id="SSF51206">
    <property type="entry name" value="cAMP-binding domain-like"/>
    <property type="match status" value="1"/>
</dbReference>
<protein>
    <submittedName>
        <fullName evidence="5">Crp/Fnr family transcriptional regulator</fullName>
    </submittedName>
</protein>
<dbReference type="InterPro" id="IPR036390">
    <property type="entry name" value="WH_DNA-bd_sf"/>
</dbReference>
<feature type="domain" description="HTH crp-type" evidence="4">
    <location>
        <begin position="154"/>
        <end position="220"/>
    </location>
</feature>
<dbReference type="PANTHER" id="PTHR24567:SF74">
    <property type="entry name" value="HTH-TYPE TRANSCRIPTIONAL REGULATOR ARCR"/>
    <property type="match status" value="1"/>
</dbReference>
<dbReference type="PANTHER" id="PTHR24567">
    <property type="entry name" value="CRP FAMILY TRANSCRIPTIONAL REGULATORY PROTEIN"/>
    <property type="match status" value="1"/>
</dbReference>
<dbReference type="GO" id="GO:0003677">
    <property type="term" value="F:DNA binding"/>
    <property type="evidence" value="ECO:0007669"/>
    <property type="project" value="UniProtKB-KW"/>
</dbReference>
<dbReference type="GO" id="GO:0005829">
    <property type="term" value="C:cytosol"/>
    <property type="evidence" value="ECO:0007669"/>
    <property type="project" value="TreeGrafter"/>
</dbReference>
<evidence type="ECO:0000313" key="6">
    <source>
        <dbReference type="Proteomes" id="UP000187526"/>
    </source>
</evidence>
<dbReference type="PROSITE" id="PS51063">
    <property type="entry name" value="HTH_CRP_2"/>
    <property type="match status" value="1"/>
</dbReference>
<dbReference type="InterPro" id="IPR036388">
    <property type="entry name" value="WH-like_DNA-bd_sf"/>
</dbReference>
<evidence type="ECO:0000256" key="1">
    <source>
        <dbReference type="ARBA" id="ARBA00023015"/>
    </source>
</evidence>
<dbReference type="EMBL" id="MTHD01000007">
    <property type="protein sequence ID" value="OMG51883.1"/>
    <property type="molecule type" value="Genomic_DNA"/>
</dbReference>
<keyword evidence="6" id="KW-1185">Reference proteome</keyword>
<sequence length="253" mass="28415">MTKNKTPGDMQPPDPWQNLILASLPAEDYKRLLPHLELVEMPLDWTMSESGDHVNFLHFPTSGIVSLIYSLEDGSSSETALVGNEGLVGISIFMGGESMPTSTEVQNAGHAYRLSRKVMKHEFALGGKLQHVALLFTQALIAQTSQTAVCNQHHSLDQKMCRWLLMTLDRTNSDKLVITQEAIGKLLGVRRESVTQVLGQFQKDRLIERGRGHFTVLDRSKFEKRVCECYMAVREEYERLLPSKRGAKKTAST</sequence>
<dbReference type="AlphaFoldDB" id="A0A1R1HZJ2"/>
<reference evidence="5 6" key="1">
    <citation type="submission" date="2016-10" db="EMBL/GenBank/DDBJ databases">
        <title>Alkaliphiles isolated from bioreactors.</title>
        <authorList>
            <person name="Salah Z."/>
            <person name="Rout S.P."/>
            <person name="Humphreys P.N."/>
        </authorList>
    </citation>
    <scope>NUCLEOTIDE SEQUENCE [LARGE SCALE GENOMIC DNA]</scope>
    <source>
        <strain evidence="5 6">ZS02</strain>
    </source>
</reference>